<dbReference type="EC" id="3.6.4.13" evidence="11"/>
<dbReference type="SUPFAM" id="SSF52540">
    <property type="entry name" value="P-loop containing nucleoside triphosphate hydrolases"/>
    <property type="match status" value="1"/>
</dbReference>
<feature type="domain" description="Helicase ATP-binding" evidence="8">
    <location>
        <begin position="49"/>
        <end position="220"/>
    </location>
</feature>
<evidence type="ECO:0000259" key="9">
    <source>
        <dbReference type="PROSITE" id="PS51194"/>
    </source>
</evidence>
<keyword evidence="3 7" id="KW-0347">Helicase</keyword>
<reference evidence="11" key="1">
    <citation type="submission" date="2024-06" db="EMBL/GenBank/DDBJ databases">
        <authorList>
            <person name="Li S."/>
        </authorList>
    </citation>
    <scope>NUCLEOTIDE SEQUENCE</scope>
    <source>
        <strain evidence="11">SR10</strain>
    </source>
</reference>
<feature type="short sequence motif" description="Q motif" evidence="6">
    <location>
        <begin position="18"/>
        <end position="46"/>
    </location>
</feature>
<dbReference type="InterPro" id="IPR005580">
    <property type="entry name" value="DbpA/CsdA_RNA-bd_dom"/>
</dbReference>
<keyword evidence="4 7" id="KW-0067">ATP-binding</keyword>
<dbReference type="InterPro" id="IPR011545">
    <property type="entry name" value="DEAD/DEAH_box_helicase_dom"/>
</dbReference>
<proteinExistence type="inferred from homology"/>
<dbReference type="NCBIfam" id="NF008744">
    <property type="entry name" value="PRK11776.1"/>
    <property type="match status" value="1"/>
</dbReference>
<keyword evidence="2 7" id="KW-0378">Hydrolase</keyword>
<dbReference type="Gene3D" id="3.40.50.300">
    <property type="entry name" value="P-loop containing nucleotide triphosphate hydrolases"/>
    <property type="match status" value="2"/>
</dbReference>
<dbReference type="AlphaFoldDB" id="A0AAU8MP24"/>
<comment type="similarity">
    <text evidence="5 7">Belongs to the DEAD box helicase family.</text>
</comment>
<feature type="domain" description="DEAD-box RNA helicase Q" evidence="10">
    <location>
        <begin position="18"/>
        <end position="46"/>
    </location>
</feature>
<dbReference type="InterPro" id="IPR050079">
    <property type="entry name" value="DEAD_box_RNA_helicase"/>
</dbReference>
<dbReference type="GO" id="GO:0003676">
    <property type="term" value="F:nucleic acid binding"/>
    <property type="evidence" value="ECO:0007669"/>
    <property type="project" value="InterPro"/>
</dbReference>
<evidence type="ECO:0000256" key="6">
    <source>
        <dbReference type="PROSITE-ProRule" id="PRU00552"/>
    </source>
</evidence>
<dbReference type="EMBL" id="CP159925">
    <property type="protein sequence ID" value="XCO73316.1"/>
    <property type="molecule type" value="Genomic_DNA"/>
</dbReference>
<dbReference type="SMART" id="SM00490">
    <property type="entry name" value="HELICc"/>
    <property type="match status" value="1"/>
</dbReference>
<dbReference type="Pfam" id="PF00270">
    <property type="entry name" value="DEAD"/>
    <property type="match status" value="1"/>
</dbReference>
<sequence>MTDLSPNAGADTAGAAAAAFDTLALTPALLQGVAAAGYATMTPIQARALPAVLDGRDLIAQAPTGSGKTAAFGLGLLQHLDPAAIRTQALVLCPTRELADQVGQQLRKLAFAIPNVKISVLCGGMPLGPQLASLEHAPHVVVGTPGRLQELLSKRALQLDGLRTLVFDEADRMLDMGFEEPIRAIVAKTPKMRQSLLFSATFPEAIRELARAALRDPVEVTVEGAGAAPAIEQYFYEIEPAKKTPLLGALLLEYRPESCVVFCNMRRDTEEVVGSLSHYGFTALALHGDMEQRDRDEVLVRFANRSCNVLVASDVAARGLDVEDVGAVINYELPTDPDVYVHRIGRTGRAGRGGVALSLCAPREVARVEQIAQRQGLPPSWRRAQPLGGKAHNAPAAPMATLRIDAGKTDKLRPGDILGALTGEAGLKADAIGKINVYPTRSYVAVARGQAAAALARLREGKIKGRKFRVARI</sequence>
<dbReference type="PROSITE" id="PS51194">
    <property type="entry name" value="HELICASE_CTER"/>
    <property type="match status" value="1"/>
</dbReference>
<dbReference type="GO" id="GO:0016787">
    <property type="term" value="F:hydrolase activity"/>
    <property type="evidence" value="ECO:0007669"/>
    <property type="project" value="UniProtKB-KW"/>
</dbReference>
<feature type="domain" description="Helicase C-terminal" evidence="9">
    <location>
        <begin position="230"/>
        <end position="388"/>
    </location>
</feature>
<dbReference type="InterPro" id="IPR044742">
    <property type="entry name" value="DEAD/DEAH_RhlB"/>
</dbReference>
<dbReference type="PANTHER" id="PTHR47959">
    <property type="entry name" value="ATP-DEPENDENT RNA HELICASE RHLE-RELATED"/>
    <property type="match status" value="1"/>
</dbReference>
<evidence type="ECO:0000259" key="10">
    <source>
        <dbReference type="PROSITE" id="PS51195"/>
    </source>
</evidence>
<dbReference type="PROSITE" id="PS51195">
    <property type="entry name" value="Q_MOTIF"/>
    <property type="match status" value="1"/>
</dbReference>
<dbReference type="RefSeq" id="WP_075574931.1">
    <property type="nucleotide sequence ID" value="NZ_CP159925.1"/>
</dbReference>
<dbReference type="Gene3D" id="3.30.70.330">
    <property type="match status" value="1"/>
</dbReference>
<evidence type="ECO:0000256" key="1">
    <source>
        <dbReference type="ARBA" id="ARBA00022741"/>
    </source>
</evidence>
<dbReference type="InterPro" id="IPR001650">
    <property type="entry name" value="Helicase_C-like"/>
</dbReference>
<dbReference type="GO" id="GO:0005829">
    <property type="term" value="C:cytosol"/>
    <property type="evidence" value="ECO:0007669"/>
    <property type="project" value="TreeGrafter"/>
</dbReference>
<dbReference type="Pfam" id="PF03880">
    <property type="entry name" value="DbpA"/>
    <property type="match status" value="1"/>
</dbReference>
<dbReference type="InterPro" id="IPR000629">
    <property type="entry name" value="RNA-helicase_DEAD-box_CS"/>
</dbReference>
<dbReference type="PROSITE" id="PS51192">
    <property type="entry name" value="HELICASE_ATP_BIND_1"/>
    <property type="match status" value="1"/>
</dbReference>
<organism evidence="11">
    <name type="scientific">Lysobacter firmicutimachus</name>
    <dbReference type="NCBI Taxonomy" id="1792846"/>
    <lineage>
        <taxon>Bacteria</taxon>
        <taxon>Pseudomonadati</taxon>
        <taxon>Pseudomonadota</taxon>
        <taxon>Gammaproteobacteria</taxon>
        <taxon>Lysobacterales</taxon>
        <taxon>Lysobacteraceae</taxon>
        <taxon>Lysobacter</taxon>
    </lineage>
</organism>
<dbReference type="GO" id="GO:0003724">
    <property type="term" value="F:RNA helicase activity"/>
    <property type="evidence" value="ECO:0007669"/>
    <property type="project" value="UniProtKB-EC"/>
</dbReference>
<dbReference type="InterPro" id="IPR014014">
    <property type="entry name" value="RNA_helicase_DEAD_Q_motif"/>
</dbReference>
<evidence type="ECO:0000256" key="4">
    <source>
        <dbReference type="ARBA" id="ARBA00022840"/>
    </source>
</evidence>
<evidence type="ECO:0000256" key="7">
    <source>
        <dbReference type="RuleBase" id="RU000492"/>
    </source>
</evidence>
<evidence type="ECO:0000256" key="3">
    <source>
        <dbReference type="ARBA" id="ARBA00022806"/>
    </source>
</evidence>
<dbReference type="InterPro" id="IPR027417">
    <property type="entry name" value="P-loop_NTPase"/>
</dbReference>
<name>A0AAU8MP24_9GAMM</name>
<dbReference type="PROSITE" id="PS00039">
    <property type="entry name" value="DEAD_ATP_HELICASE"/>
    <property type="match status" value="1"/>
</dbReference>
<dbReference type="InterPro" id="IPR014001">
    <property type="entry name" value="Helicase_ATP-bd"/>
</dbReference>
<dbReference type="GO" id="GO:0005524">
    <property type="term" value="F:ATP binding"/>
    <property type="evidence" value="ECO:0007669"/>
    <property type="project" value="UniProtKB-KW"/>
</dbReference>
<dbReference type="CDD" id="cd00268">
    <property type="entry name" value="DEADc"/>
    <property type="match status" value="1"/>
</dbReference>
<gene>
    <name evidence="11" type="primary">dbpA</name>
    <name evidence="11" type="ORF">ABU614_13000</name>
</gene>
<accession>A0AAU8MP24</accession>
<protein>
    <submittedName>
        <fullName evidence="11">ATP-dependent RNA helicase DbpA</fullName>
        <ecNumber evidence="11">3.6.4.13</ecNumber>
    </submittedName>
</protein>
<evidence type="ECO:0000256" key="2">
    <source>
        <dbReference type="ARBA" id="ARBA00022801"/>
    </source>
</evidence>
<keyword evidence="1 7" id="KW-0547">Nucleotide-binding</keyword>
<evidence type="ECO:0000259" key="8">
    <source>
        <dbReference type="PROSITE" id="PS51192"/>
    </source>
</evidence>
<dbReference type="CDD" id="cd18787">
    <property type="entry name" value="SF2_C_DEAD"/>
    <property type="match status" value="1"/>
</dbReference>
<dbReference type="InterPro" id="IPR012677">
    <property type="entry name" value="Nucleotide-bd_a/b_plait_sf"/>
</dbReference>
<evidence type="ECO:0000256" key="5">
    <source>
        <dbReference type="ARBA" id="ARBA00038437"/>
    </source>
</evidence>
<dbReference type="SMART" id="SM00487">
    <property type="entry name" value="DEXDc"/>
    <property type="match status" value="1"/>
</dbReference>
<dbReference type="Pfam" id="PF00271">
    <property type="entry name" value="Helicase_C"/>
    <property type="match status" value="1"/>
</dbReference>
<evidence type="ECO:0000313" key="11">
    <source>
        <dbReference type="EMBL" id="XCO73316.1"/>
    </source>
</evidence>
<dbReference type="PANTHER" id="PTHR47959:SF1">
    <property type="entry name" value="ATP-DEPENDENT RNA HELICASE DBPA"/>
    <property type="match status" value="1"/>
</dbReference>